<proteinExistence type="predicted"/>
<evidence type="ECO:0000313" key="2">
    <source>
        <dbReference type="Proteomes" id="UP000008065"/>
    </source>
</evidence>
<dbReference type="KEGG" id="nte:NEUTE1DRAFT41259"/>
<feature type="non-terminal residue" evidence="1">
    <location>
        <position position="1"/>
    </location>
</feature>
<keyword evidence="2" id="KW-1185">Reference proteome</keyword>
<evidence type="ECO:0000313" key="1">
    <source>
        <dbReference type="EMBL" id="EGO57327.1"/>
    </source>
</evidence>
<dbReference type="AlphaFoldDB" id="F8MJZ0"/>
<protein>
    <submittedName>
        <fullName evidence="1">Uncharacterized protein</fullName>
    </submittedName>
</protein>
<dbReference type="HOGENOM" id="CLU_201345_0_0_1"/>
<sequence>RESTVNPSVALAFHGQLATRPRNPAWSSNLCNGTWGIIGEIYGREIANFFAR</sequence>
<organism evidence="1 2">
    <name type="scientific">Neurospora tetrasperma (strain FGSC 2508 / ATCC MYA-4615 / P0657)</name>
    <dbReference type="NCBI Taxonomy" id="510951"/>
    <lineage>
        <taxon>Eukaryota</taxon>
        <taxon>Fungi</taxon>
        <taxon>Dikarya</taxon>
        <taxon>Ascomycota</taxon>
        <taxon>Pezizomycotina</taxon>
        <taxon>Sordariomycetes</taxon>
        <taxon>Sordariomycetidae</taxon>
        <taxon>Sordariales</taxon>
        <taxon>Sordariaceae</taxon>
        <taxon>Neurospora</taxon>
    </lineage>
</organism>
<dbReference type="VEuPathDB" id="FungiDB:NEUTE1DRAFT_41259"/>
<dbReference type="RefSeq" id="XP_009850239.1">
    <property type="nucleotide sequence ID" value="XM_009851937.1"/>
</dbReference>
<dbReference type="EMBL" id="GL891304">
    <property type="protein sequence ID" value="EGO57327.1"/>
    <property type="molecule type" value="Genomic_DNA"/>
</dbReference>
<accession>F8MJZ0</accession>
<name>F8MJZ0_NEUT8</name>
<gene>
    <name evidence="1" type="ORF">NEUTE1DRAFT_41259</name>
</gene>
<reference evidence="2" key="1">
    <citation type="journal article" date="2011" name="Genetics">
        <title>Massive changes in genome architecture accompany the transition to self-fertility in the filamentous fungus Neurospora tetrasperma.</title>
        <authorList>
            <person name="Ellison C.E."/>
            <person name="Stajich J.E."/>
            <person name="Jacobson D.J."/>
            <person name="Natvig D.O."/>
            <person name="Lapidus A."/>
            <person name="Foster B."/>
            <person name="Aerts A."/>
            <person name="Riley R."/>
            <person name="Lindquist E.A."/>
            <person name="Grigoriev I.V."/>
            <person name="Taylor J.W."/>
        </authorList>
    </citation>
    <scope>NUCLEOTIDE SEQUENCE [LARGE SCALE GENOMIC DNA]</scope>
    <source>
        <strain evidence="2">FGSC 2508 / P0657</strain>
    </source>
</reference>
<dbReference type="GeneID" id="20827782"/>
<dbReference type="Proteomes" id="UP000008065">
    <property type="component" value="Unassembled WGS sequence"/>
</dbReference>